<keyword evidence="1" id="KW-0812">Transmembrane</keyword>
<feature type="domain" description="Type IV / VI secretion system DotU" evidence="2">
    <location>
        <begin position="11"/>
        <end position="204"/>
    </location>
</feature>
<sequence length="217" mass="24981">MKDDNAIFVDQMFYPGWLMVSRLRSGQEITDGKALYRRTCEWLDDWRKRLEERGVSQHSADQMLYTLCALFDESVLNRGVQDDGYAIWLANPLQAKYFNTLNAGEELWERIRTELQTPSPDLAVLTCFSRVLTLGFVGRYRQQTDERREDVVRNLSQRVAPFTLAEEAPIIARTGRLRSGRRYYWLSWGVGMALLAVIWLLLSTSLGRMVSSIAGMG</sequence>
<evidence type="ECO:0000313" key="3">
    <source>
        <dbReference type="EMBL" id="VEI72025.1"/>
    </source>
</evidence>
<name>A0A448SW24_SERRU</name>
<organism evidence="3 4">
    <name type="scientific">Serratia rubidaea</name>
    <name type="common">Serratia marinorubra</name>
    <dbReference type="NCBI Taxonomy" id="61652"/>
    <lineage>
        <taxon>Bacteria</taxon>
        <taxon>Pseudomonadati</taxon>
        <taxon>Pseudomonadota</taxon>
        <taxon>Gammaproteobacteria</taxon>
        <taxon>Enterobacterales</taxon>
        <taxon>Yersiniaceae</taxon>
        <taxon>Serratia</taxon>
    </lineage>
</organism>
<dbReference type="Proteomes" id="UP000281904">
    <property type="component" value="Chromosome"/>
</dbReference>
<dbReference type="NCBIfam" id="TIGR03349">
    <property type="entry name" value="IV_VI_DotU"/>
    <property type="match status" value="1"/>
</dbReference>
<dbReference type="InterPro" id="IPR017732">
    <property type="entry name" value="T4/T6SS_DotU"/>
</dbReference>
<dbReference type="Pfam" id="PF09850">
    <property type="entry name" value="DotU"/>
    <property type="match status" value="1"/>
</dbReference>
<evidence type="ECO:0000256" key="1">
    <source>
        <dbReference type="SAM" id="Phobius"/>
    </source>
</evidence>
<reference evidence="3 4" key="1">
    <citation type="submission" date="2018-12" db="EMBL/GenBank/DDBJ databases">
        <authorList>
            <consortium name="Pathogen Informatics"/>
        </authorList>
    </citation>
    <scope>NUCLEOTIDE SEQUENCE [LARGE SCALE GENOMIC DNA]</scope>
    <source>
        <strain evidence="3 4">NCTC10036</strain>
    </source>
</reference>
<dbReference type="RefSeq" id="WP_126533255.1">
    <property type="nucleotide sequence ID" value="NZ_LR134493.1"/>
</dbReference>
<dbReference type="PANTHER" id="PTHR38033">
    <property type="entry name" value="MEMBRANE PROTEIN-RELATED"/>
    <property type="match status" value="1"/>
</dbReference>
<evidence type="ECO:0000313" key="4">
    <source>
        <dbReference type="Proteomes" id="UP000281904"/>
    </source>
</evidence>
<dbReference type="Gene3D" id="1.25.40.590">
    <property type="entry name" value="Type IV / VI secretion system, DotU"/>
    <property type="match status" value="1"/>
</dbReference>
<dbReference type="NCBIfam" id="NF038239">
    <property type="entry name" value="T6SS_TssL_short"/>
    <property type="match status" value="1"/>
</dbReference>
<keyword evidence="1" id="KW-1133">Transmembrane helix</keyword>
<dbReference type="EMBL" id="LR134493">
    <property type="protein sequence ID" value="VEI72025.1"/>
    <property type="molecule type" value="Genomic_DNA"/>
</dbReference>
<dbReference type="PANTHER" id="PTHR38033:SF1">
    <property type="entry name" value="DOTU FAMILY TYPE IV_VI SECRETION SYSTEM PROTEIN"/>
    <property type="match status" value="1"/>
</dbReference>
<feature type="transmembrane region" description="Helical" evidence="1">
    <location>
        <begin position="183"/>
        <end position="202"/>
    </location>
</feature>
<evidence type="ECO:0000259" key="2">
    <source>
        <dbReference type="Pfam" id="PF09850"/>
    </source>
</evidence>
<dbReference type="AlphaFoldDB" id="A0A448SW24"/>
<gene>
    <name evidence="3" type="ORF">NCTC10036_04552</name>
</gene>
<dbReference type="InterPro" id="IPR038522">
    <property type="entry name" value="T4/T6SS_DotU_sf"/>
</dbReference>
<accession>A0A448SW24</accession>
<protein>
    <submittedName>
        <fullName evidence="3">Uncharacterized protein conserved in bacteria</fullName>
    </submittedName>
</protein>
<proteinExistence type="predicted"/>
<keyword evidence="1" id="KW-0472">Membrane</keyword>